<dbReference type="Gene3D" id="1.10.540.10">
    <property type="entry name" value="Acyl-CoA dehydrogenase/oxidase, N-terminal domain"/>
    <property type="match status" value="1"/>
</dbReference>
<gene>
    <name evidence="8" type="ORF">FB558_7448</name>
</gene>
<dbReference type="InterPro" id="IPR037069">
    <property type="entry name" value="AcylCoA_DH/ox_N_sf"/>
</dbReference>
<dbReference type="Pfam" id="PF02771">
    <property type="entry name" value="Acyl-CoA_dh_N"/>
    <property type="match status" value="1"/>
</dbReference>
<feature type="domain" description="Acyl-CoA dehydrogenase/oxidase C-terminal" evidence="6">
    <location>
        <begin position="200"/>
        <end position="320"/>
    </location>
</feature>
<evidence type="ECO:0000259" key="6">
    <source>
        <dbReference type="Pfam" id="PF00441"/>
    </source>
</evidence>
<dbReference type="PANTHER" id="PTHR43884:SF20">
    <property type="entry name" value="ACYL-COA DEHYDROGENASE FADE28"/>
    <property type="match status" value="1"/>
</dbReference>
<evidence type="ECO:0000256" key="2">
    <source>
        <dbReference type="ARBA" id="ARBA00009347"/>
    </source>
</evidence>
<evidence type="ECO:0000256" key="5">
    <source>
        <dbReference type="ARBA" id="ARBA00023002"/>
    </source>
</evidence>
<dbReference type="SUPFAM" id="SSF47203">
    <property type="entry name" value="Acyl-CoA dehydrogenase C-terminal domain-like"/>
    <property type="match status" value="1"/>
</dbReference>
<dbReference type="SUPFAM" id="SSF56645">
    <property type="entry name" value="Acyl-CoA dehydrogenase NM domain-like"/>
    <property type="match status" value="1"/>
</dbReference>
<dbReference type="Pfam" id="PF00441">
    <property type="entry name" value="Acyl-CoA_dh_1"/>
    <property type="match status" value="1"/>
</dbReference>
<sequence>MKFSFDDEQIALAEAVARLLEKECAPEAMRSLWDDPTGRSPALRRGLAGIGLPGILVPEEHGGAAGSLLDLVLVLEEIGKACAPDALLEALVTGPAALALAGSPAQRADWLPAIAAGERRVTLALHTLDSVPDAHVADVLVFADGDGLALAPTAALTLTPLRAVDPARRQFRVEVPAGVAEPLPGGREALPAIAALEASGSAAVLIGLSQRMLDLTVSYAGVRVQFGRAIGSFQGVKHQLAAATVLVRMARLAAHASAWSVATGQPDATAAARAARICALDAEFEANRVALQIHGGIGFTWEHDLGMWLKRGKALEQAHGGRHRLSVQAGRDALARRAS</sequence>
<evidence type="ECO:0000256" key="4">
    <source>
        <dbReference type="ARBA" id="ARBA00022827"/>
    </source>
</evidence>
<dbReference type="Proteomes" id="UP000315677">
    <property type="component" value="Unassembled WGS sequence"/>
</dbReference>
<keyword evidence="4" id="KW-0274">FAD</keyword>
<dbReference type="InterPro" id="IPR009100">
    <property type="entry name" value="AcylCoA_DH/oxidase_NM_dom_sf"/>
</dbReference>
<evidence type="ECO:0000313" key="8">
    <source>
        <dbReference type="EMBL" id="TQM02806.1"/>
    </source>
</evidence>
<comment type="caution">
    <text evidence="8">The sequence shown here is derived from an EMBL/GenBank/DDBJ whole genome shotgun (WGS) entry which is preliminary data.</text>
</comment>
<accession>A0A543D0E2</accession>
<dbReference type="GO" id="GO:0050660">
    <property type="term" value="F:flavin adenine dinucleotide binding"/>
    <property type="evidence" value="ECO:0007669"/>
    <property type="project" value="InterPro"/>
</dbReference>
<dbReference type="InterPro" id="IPR013786">
    <property type="entry name" value="AcylCoA_DH/ox_N"/>
</dbReference>
<evidence type="ECO:0000256" key="1">
    <source>
        <dbReference type="ARBA" id="ARBA00001974"/>
    </source>
</evidence>
<dbReference type="RefSeq" id="WP_170231719.1">
    <property type="nucleotide sequence ID" value="NZ_VFPA01000006.1"/>
</dbReference>
<reference evidence="8 9" key="1">
    <citation type="submission" date="2019-06" db="EMBL/GenBank/DDBJ databases">
        <title>Sequencing the genomes of 1000 actinobacteria strains.</title>
        <authorList>
            <person name="Klenk H.-P."/>
        </authorList>
    </citation>
    <scope>NUCLEOTIDE SEQUENCE [LARGE SCALE GENOMIC DNA]</scope>
    <source>
        <strain evidence="8 9">DSM 45301</strain>
    </source>
</reference>
<keyword evidence="5" id="KW-0560">Oxidoreductase</keyword>
<evidence type="ECO:0000313" key="9">
    <source>
        <dbReference type="Proteomes" id="UP000315677"/>
    </source>
</evidence>
<protein>
    <submittedName>
        <fullName evidence="8">Alkylation response protein AidB-like acyl-CoA dehydrogenase</fullName>
    </submittedName>
</protein>
<keyword evidence="9" id="KW-1185">Reference proteome</keyword>
<feature type="domain" description="Acyl-CoA dehydrogenase/oxidase N-terminal" evidence="7">
    <location>
        <begin position="7"/>
        <end position="118"/>
    </location>
</feature>
<organism evidence="8 9">
    <name type="scientific">Pseudonocardia kunmingensis</name>
    <dbReference type="NCBI Taxonomy" id="630975"/>
    <lineage>
        <taxon>Bacteria</taxon>
        <taxon>Bacillati</taxon>
        <taxon>Actinomycetota</taxon>
        <taxon>Actinomycetes</taxon>
        <taxon>Pseudonocardiales</taxon>
        <taxon>Pseudonocardiaceae</taxon>
        <taxon>Pseudonocardia</taxon>
    </lineage>
</organism>
<dbReference type="PANTHER" id="PTHR43884">
    <property type="entry name" value="ACYL-COA DEHYDROGENASE"/>
    <property type="match status" value="1"/>
</dbReference>
<dbReference type="AlphaFoldDB" id="A0A543D0E2"/>
<dbReference type="InterPro" id="IPR009075">
    <property type="entry name" value="AcylCo_DH/oxidase_C"/>
</dbReference>
<keyword evidence="3" id="KW-0285">Flavoprotein</keyword>
<evidence type="ECO:0000259" key="7">
    <source>
        <dbReference type="Pfam" id="PF02771"/>
    </source>
</evidence>
<dbReference type="InterPro" id="IPR036250">
    <property type="entry name" value="AcylCo_DH-like_C"/>
</dbReference>
<dbReference type="GO" id="GO:0003995">
    <property type="term" value="F:acyl-CoA dehydrogenase activity"/>
    <property type="evidence" value="ECO:0007669"/>
    <property type="project" value="TreeGrafter"/>
</dbReference>
<proteinExistence type="inferred from homology"/>
<comment type="similarity">
    <text evidence="2">Belongs to the acyl-CoA dehydrogenase family.</text>
</comment>
<evidence type="ECO:0000256" key="3">
    <source>
        <dbReference type="ARBA" id="ARBA00022630"/>
    </source>
</evidence>
<dbReference type="Gene3D" id="1.20.140.10">
    <property type="entry name" value="Butyryl-CoA Dehydrogenase, subunit A, domain 3"/>
    <property type="match status" value="1"/>
</dbReference>
<dbReference type="EMBL" id="VFPA01000006">
    <property type="protein sequence ID" value="TQM02806.1"/>
    <property type="molecule type" value="Genomic_DNA"/>
</dbReference>
<comment type="cofactor">
    <cofactor evidence="1">
        <name>FAD</name>
        <dbReference type="ChEBI" id="CHEBI:57692"/>
    </cofactor>
</comment>
<name>A0A543D0E2_9PSEU</name>